<comment type="caution">
    <text evidence="2">The sequence shown here is derived from an EMBL/GenBank/DDBJ whole genome shotgun (WGS) entry which is preliminary data.</text>
</comment>
<evidence type="ECO:0000256" key="1">
    <source>
        <dbReference type="SAM" id="SignalP"/>
    </source>
</evidence>
<dbReference type="Gene3D" id="2.160.20.80">
    <property type="entry name" value="E3 ubiquitin-protein ligase SopA"/>
    <property type="match status" value="1"/>
</dbReference>
<protein>
    <submittedName>
        <fullName evidence="2">Uncharacterized protein</fullName>
    </submittedName>
</protein>
<organism evidence="2 3">
    <name type="scientific">Aureobasidium pullulans</name>
    <name type="common">Black yeast</name>
    <name type="synonym">Pullularia pullulans</name>
    <dbReference type="NCBI Taxonomy" id="5580"/>
    <lineage>
        <taxon>Eukaryota</taxon>
        <taxon>Fungi</taxon>
        <taxon>Dikarya</taxon>
        <taxon>Ascomycota</taxon>
        <taxon>Pezizomycotina</taxon>
        <taxon>Dothideomycetes</taxon>
        <taxon>Dothideomycetidae</taxon>
        <taxon>Dothideales</taxon>
        <taxon>Saccotheciaceae</taxon>
        <taxon>Aureobasidium</taxon>
    </lineage>
</organism>
<dbReference type="Proteomes" id="UP000304951">
    <property type="component" value="Unassembled WGS sequence"/>
</dbReference>
<keyword evidence="1" id="KW-0732">Signal</keyword>
<reference evidence="2 3" key="1">
    <citation type="submission" date="2018-10" db="EMBL/GenBank/DDBJ databases">
        <title>Fifty Aureobasidium pullulans genomes reveal a recombining polyextremotolerant generalist.</title>
        <authorList>
            <person name="Gostincar C."/>
            <person name="Turk M."/>
            <person name="Zajc J."/>
            <person name="Gunde-Cimerman N."/>
        </authorList>
    </citation>
    <scope>NUCLEOTIDE SEQUENCE [LARGE SCALE GENOMIC DNA]</scope>
    <source>
        <strain evidence="2 3">EXF-11900</strain>
    </source>
</reference>
<dbReference type="EMBL" id="QZAF01000519">
    <property type="protein sequence ID" value="THV66493.1"/>
    <property type="molecule type" value="Genomic_DNA"/>
</dbReference>
<name>A0A4V4HYW0_AURPU</name>
<evidence type="ECO:0000313" key="3">
    <source>
        <dbReference type="Proteomes" id="UP000304951"/>
    </source>
</evidence>
<dbReference type="SUPFAM" id="SSF141571">
    <property type="entry name" value="Pentapeptide repeat-like"/>
    <property type="match status" value="1"/>
</dbReference>
<dbReference type="AlphaFoldDB" id="A0A4V4HYW0"/>
<feature type="signal peptide" evidence="1">
    <location>
        <begin position="1"/>
        <end position="20"/>
    </location>
</feature>
<sequence>MMFFRHAWAAGSLVTQTVWAVNNNYKWTVNSITVDSITSPEADTLTLFATVTQLGGQEIARKSVFLGDVAEQYYLTGDQINFDLEFSAPSTSNISIIWSLTNSANANHTFTDDLQQLSNSTKALADHADGILDGLSDLTTELLAKLSPVTLGTAIGATFGPEGALIGAFIGSLVDDVLGSIIDDVFGCDCTVASDAVVFLPGDLSLLPIPLTTTYYGSGGGIDCQESSYTISSTLTLLQANHDNVATSLQSTTNWTISLLDTDAPLDWKILNVEDTLYSGRYPPQTWTPSGDTVTFWDTPWWATVSALDILGIAEGQMVAFGTYSDNDRGSLLGILSQSLTPNVIDLGCIASHNCPAKTTVLVSAGALPSNLQNNVFLATTCGRSQLFLSGLWNKTSNPTTEAYIVDYASNKTLRIPDTPFPVDRWSGGLVYTGSWSNTKHDLAKHYLDKSNLEKHELRKHDLAKHYLKKHDLAKHRLPNHDLAKHYLEKYDLTKCNLAKHDLEKYNLEKHDLAKHRLPKHDLANHHLKRHNLAKCNLAKYNLTKHDCF</sequence>
<accession>A0A4V4HYW0</accession>
<proteinExistence type="predicted"/>
<feature type="chain" id="PRO_5020291043" evidence="1">
    <location>
        <begin position="21"/>
        <end position="549"/>
    </location>
</feature>
<evidence type="ECO:0000313" key="2">
    <source>
        <dbReference type="EMBL" id="THV66493.1"/>
    </source>
</evidence>
<gene>
    <name evidence="2" type="ORF">D6D28_08313</name>
</gene>